<protein>
    <submittedName>
        <fullName evidence="2">Uncharacterized protein</fullName>
    </submittedName>
</protein>
<sequence length="106" mass="11898">MCPPNSSPLSRVQSAPENRLRYLMASFLVQFLANYVSTHFDVIAISIVGHLKTLQGTPFICGVIIAGSLILLIRTLLKKTFQEPTSPGNGLPRKRRGFRLVFEFFF</sequence>
<evidence type="ECO:0000256" key="1">
    <source>
        <dbReference type="SAM" id="Phobius"/>
    </source>
</evidence>
<evidence type="ECO:0000313" key="2">
    <source>
        <dbReference type="EMBL" id="AFZ84244.1"/>
    </source>
</evidence>
<geneLocation type="plasmid" evidence="2">
    <name>pIRI33</name>
</geneLocation>
<gene>
    <name evidence="2" type="ORF">i33-4</name>
</gene>
<dbReference type="EMBL" id="JQ661329">
    <property type="protein sequence ID" value="AFZ84244.1"/>
    <property type="molecule type" value="Genomic_DNA"/>
</dbReference>
<organism evidence="2">
    <name type="scientific">Thermococcus sp. IRI33</name>
    <dbReference type="NCBI Taxonomy" id="1197733"/>
    <lineage>
        <taxon>Archaea</taxon>
        <taxon>Methanobacteriati</taxon>
        <taxon>Methanobacteriota</taxon>
        <taxon>Thermococci</taxon>
        <taxon>Thermococcales</taxon>
        <taxon>Thermococcaceae</taxon>
        <taxon>Thermococcus</taxon>
    </lineage>
</organism>
<accession>L0BAP2</accession>
<keyword evidence="2" id="KW-0614">Plasmid</keyword>
<keyword evidence="1" id="KW-0812">Transmembrane</keyword>
<keyword evidence="1" id="KW-0472">Membrane</keyword>
<name>L0BAP2_9EURY</name>
<dbReference type="AlphaFoldDB" id="L0BAP2"/>
<proteinExistence type="predicted"/>
<keyword evidence="1" id="KW-1133">Transmembrane helix</keyword>
<feature type="transmembrane region" description="Helical" evidence="1">
    <location>
        <begin position="57"/>
        <end position="77"/>
    </location>
</feature>
<reference evidence="2" key="1">
    <citation type="journal article" date="2013" name="PLoS ONE">
        <title>Insights into dynamics of mobile genetic elements in hyperthermophilic environments from five new thermococcus plasmids.</title>
        <authorList>
            <person name="Krupovic M."/>
            <person name="Gonnet M."/>
            <person name="Hania W.B."/>
            <person name="Forterre P."/>
            <person name="Erauso G."/>
        </authorList>
    </citation>
    <scope>NUCLEOTIDE SEQUENCE</scope>
    <source>
        <plasmid evidence="2">pIRI33</plasmid>
    </source>
</reference>